<organism evidence="2 3">
    <name type="scientific">Aquarana catesbeiana</name>
    <name type="common">American bullfrog</name>
    <name type="synonym">Rana catesbeiana</name>
    <dbReference type="NCBI Taxonomy" id="8400"/>
    <lineage>
        <taxon>Eukaryota</taxon>
        <taxon>Metazoa</taxon>
        <taxon>Chordata</taxon>
        <taxon>Craniata</taxon>
        <taxon>Vertebrata</taxon>
        <taxon>Euteleostomi</taxon>
        <taxon>Amphibia</taxon>
        <taxon>Batrachia</taxon>
        <taxon>Anura</taxon>
        <taxon>Neobatrachia</taxon>
        <taxon>Ranoidea</taxon>
        <taxon>Ranidae</taxon>
        <taxon>Aquarana</taxon>
    </lineage>
</organism>
<protein>
    <submittedName>
        <fullName evidence="2">Uncharacterized protein</fullName>
    </submittedName>
</protein>
<reference evidence="3" key="1">
    <citation type="journal article" date="2017" name="Nat. Commun.">
        <title>The North American bullfrog draft genome provides insight into hormonal regulation of long noncoding RNA.</title>
        <authorList>
            <person name="Hammond S.A."/>
            <person name="Warren R.L."/>
            <person name="Vandervalk B.P."/>
            <person name="Kucuk E."/>
            <person name="Khan H."/>
            <person name="Gibb E.A."/>
            <person name="Pandoh P."/>
            <person name="Kirk H."/>
            <person name="Zhao Y."/>
            <person name="Jones M."/>
            <person name="Mungall A.J."/>
            <person name="Coope R."/>
            <person name="Pleasance S."/>
            <person name="Moore R.A."/>
            <person name="Holt R.A."/>
            <person name="Round J.M."/>
            <person name="Ohora S."/>
            <person name="Walle B.V."/>
            <person name="Veldhoen N."/>
            <person name="Helbing C.C."/>
            <person name="Birol I."/>
        </authorList>
    </citation>
    <scope>NUCLEOTIDE SEQUENCE [LARGE SCALE GENOMIC DNA]</scope>
</reference>
<feature type="non-terminal residue" evidence="2">
    <location>
        <position position="1"/>
    </location>
</feature>
<evidence type="ECO:0000256" key="1">
    <source>
        <dbReference type="ARBA" id="ARBA00022737"/>
    </source>
</evidence>
<dbReference type="Proteomes" id="UP000228934">
    <property type="component" value="Unassembled WGS sequence"/>
</dbReference>
<keyword evidence="1" id="KW-0677">Repeat</keyword>
<dbReference type="PANTHER" id="PTHR23346:SF19">
    <property type="entry name" value="PROTEASOME ADAPTER AND SCAFFOLD PROTEIN ECM29"/>
    <property type="match status" value="1"/>
</dbReference>
<dbReference type="GO" id="GO:0005737">
    <property type="term" value="C:cytoplasm"/>
    <property type="evidence" value="ECO:0007669"/>
    <property type="project" value="TreeGrafter"/>
</dbReference>
<proteinExistence type="predicted"/>
<dbReference type="PANTHER" id="PTHR23346">
    <property type="entry name" value="TRANSLATIONAL ACTIVATOR GCN1-RELATED"/>
    <property type="match status" value="1"/>
</dbReference>
<dbReference type="OrthoDB" id="16066at2759"/>
<dbReference type="GO" id="GO:0005634">
    <property type="term" value="C:nucleus"/>
    <property type="evidence" value="ECO:0007669"/>
    <property type="project" value="TreeGrafter"/>
</dbReference>
<dbReference type="EMBL" id="KV930653">
    <property type="protein sequence ID" value="PIO30195.1"/>
    <property type="molecule type" value="Genomic_DNA"/>
</dbReference>
<dbReference type="AlphaFoldDB" id="A0A2G9RR18"/>
<evidence type="ECO:0000313" key="2">
    <source>
        <dbReference type="EMBL" id="PIO30195.1"/>
    </source>
</evidence>
<sequence length="80" mass="8612">TKLKEIQSAFISVLSENDELSQDVASKGLGLVYELGTEQDQQELVSILVDTLMTGKRAKHEISGDTEVFQGSSIGKTPDG</sequence>
<dbReference type="GO" id="GO:0060090">
    <property type="term" value="F:molecular adaptor activity"/>
    <property type="evidence" value="ECO:0007669"/>
    <property type="project" value="TreeGrafter"/>
</dbReference>
<name>A0A2G9RR18_AQUCT</name>
<keyword evidence="3" id="KW-1185">Reference proteome</keyword>
<gene>
    <name evidence="2" type="ORF">AB205_0202440</name>
</gene>
<accession>A0A2G9RR18</accession>
<evidence type="ECO:0000313" key="3">
    <source>
        <dbReference type="Proteomes" id="UP000228934"/>
    </source>
</evidence>
<dbReference type="GO" id="GO:0036503">
    <property type="term" value="P:ERAD pathway"/>
    <property type="evidence" value="ECO:0007669"/>
    <property type="project" value="TreeGrafter"/>
</dbReference>